<reference evidence="1" key="1">
    <citation type="submission" date="2019-08" db="EMBL/GenBank/DDBJ databases">
        <authorList>
            <person name="Kucharzyk K."/>
            <person name="Murdoch R.W."/>
            <person name="Higgins S."/>
            <person name="Loffler F."/>
        </authorList>
    </citation>
    <scope>NUCLEOTIDE SEQUENCE</scope>
</reference>
<comment type="caution">
    <text evidence="1">The sequence shown here is derived from an EMBL/GenBank/DDBJ whole genome shotgun (WGS) entry which is preliminary data.</text>
</comment>
<accession>A0A645GK86</accession>
<proteinExistence type="predicted"/>
<sequence length="159" mass="17135">MMYSARIRARRLEYARSSAAPLPGSLMGDGGAGLSLPILSLEIVHGCTVNADDHNEHQDCPLRRHPVAELPLPHLPGQVAHEIAGTETDERPDAQKPGLEPQVPGVVHVGRERSAHLLFILGMRQHVGTSFQSAASLQPARVCQVVTTLSGFSEIDEMP</sequence>
<name>A0A645GK86_9ZZZZ</name>
<organism evidence="1">
    <name type="scientific">bioreactor metagenome</name>
    <dbReference type="NCBI Taxonomy" id="1076179"/>
    <lineage>
        <taxon>unclassified sequences</taxon>
        <taxon>metagenomes</taxon>
        <taxon>ecological metagenomes</taxon>
    </lineage>
</organism>
<dbReference type="AlphaFoldDB" id="A0A645GK86"/>
<dbReference type="EMBL" id="VSSQ01077187">
    <property type="protein sequence ID" value="MPN27338.1"/>
    <property type="molecule type" value="Genomic_DNA"/>
</dbReference>
<protein>
    <submittedName>
        <fullName evidence="1">Uncharacterized protein</fullName>
    </submittedName>
</protein>
<gene>
    <name evidence="1" type="ORF">SDC9_174769</name>
</gene>
<evidence type="ECO:0000313" key="1">
    <source>
        <dbReference type="EMBL" id="MPN27338.1"/>
    </source>
</evidence>